<comment type="similarity">
    <text evidence="3">Belongs to the GST superfamily. Mu family.</text>
</comment>
<dbReference type="PROSITE" id="PS50405">
    <property type="entry name" value="GST_CTER"/>
    <property type="match status" value="1"/>
</dbReference>
<comment type="function">
    <text evidence="1">GST isoenzymes appear to play a central role in the parasite detoxification system. Other functions are also suspected including a role in increasing the solubility of haematin in the parasite gut.</text>
</comment>
<evidence type="ECO:0000256" key="4">
    <source>
        <dbReference type="ARBA" id="ARBA00011738"/>
    </source>
</evidence>
<accession>A0ABC9HHZ7</accession>
<dbReference type="InterPro" id="IPR036249">
    <property type="entry name" value="Thioredoxin-like_sf"/>
</dbReference>
<dbReference type="EMBL" id="CANUEZ050000311">
    <property type="protein sequence ID" value="CAM0512816.1"/>
    <property type="molecule type" value="Genomic_DNA"/>
</dbReference>
<gene>
    <name evidence="10" type="ORF">FHB240107_LOCUS4469</name>
</gene>
<feature type="domain" description="GST C-terminal" evidence="9">
    <location>
        <begin position="125"/>
        <end position="243"/>
    </location>
</feature>
<name>A0ABC9HHZ7_FASHE</name>
<keyword evidence="6" id="KW-0808">Transferase</keyword>
<evidence type="ECO:0000259" key="8">
    <source>
        <dbReference type="PROSITE" id="PS50404"/>
    </source>
</evidence>
<dbReference type="Pfam" id="PF14497">
    <property type="entry name" value="GST_C_3"/>
    <property type="match status" value="1"/>
</dbReference>
<comment type="catalytic activity">
    <reaction evidence="7">
        <text>RX + glutathione = an S-substituted glutathione + a halide anion + H(+)</text>
        <dbReference type="Rhea" id="RHEA:16437"/>
        <dbReference type="ChEBI" id="CHEBI:15378"/>
        <dbReference type="ChEBI" id="CHEBI:16042"/>
        <dbReference type="ChEBI" id="CHEBI:17792"/>
        <dbReference type="ChEBI" id="CHEBI:57925"/>
        <dbReference type="ChEBI" id="CHEBI:90779"/>
        <dbReference type="EC" id="2.5.1.18"/>
    </reaction>
</comment>
<dbReference type="PROSITE" id="PS50404">
    <property type="entry name" value="GST_NTER"/>
    <property type="match status" value="1"/>
</dbReference>
<dbReference type="InterPro" id="IPR036282">
    <property type="entry name" value="Glutathione-S-Trfase_C_sf"/>
</dbReference>
<dbReference type="GO" id="GO:0004364">
    <property type="term" value="F:glutathione transferase activity"/>
    <property type="evidence" value="ECO:0007669"/>
    <property type="project" value="UniProtKB-EC"/>
</dbReference>
<protein>
    <recommendedName>
        <fullName evidence="5">glutathione transferase</fullName>
        <ecNumber evidence="5">2.5.1.18</ecNumber>
    </recommendedName>
</protein>
<evidence type="ECO:0000256" key="6">
    <source>
        <dbReference type="ARBA" id="ARBA00022679"/>
    </source>
</evidence>
<dbReference type="PANTHER" id="PTHR11571:SF222">
    <property type="entry name" value="GLUTATHIONE TRANSFERASE"/>
    <property type="match status" value="1"/>
</dbReference>
<dbReference type="Proteomes" id="UP001189180">
    <property type="component" value="Unassembled WGS sequence"/>
</dbReference>
<comment type="function">
    <text evidence="2">Conjugation of reduced glutathione to a wide number of exogenous and endogenous hydrophobic electrophiles.</text>
</comment>
<dbReference type="CDD" id="cd03209">
    <property type="entry name" value="GST_C_Mu"/>
    <property type="match status" value="1"/>
</dbReference>
<dbReference type="SUPFAM" id="SSF52833">
    <property type="entry name" value="Thioredoxin-like"/>
    <property type="match status" value="1"/>
</dbReference>
<dbReference type="PANTHER" id="PTHR11571">
    <property type="entry name" value="GLUTATHIONE S-TRANSFERASE"/>
    <property type="match status" value="1"/>
</dbReference>
<dbReference type="InterPro" id="IPR004045">
    <property type="entry name" value="Glutathione_S-Trfase_N"/>
</dbReference>
<comment type="caution">
    <text evidence="10">The sequence shown here is derived from an EMBL/GenBank/DDBJ whole genome shotgun (WGS) entry which is preliminary data.</text>
</comment>
<dbReference type="EC" id="2.5.1.18" evidence="5"/>
<dbReference type="SFLD" id="SFLDS00019">
    <property type="entry name" value="Glutathione_Transferase_(cytos"/>
    <property type="match status" value="1"/>
</dbReference>
<comment type="subunit">
    <text evidence="4">Homodimer.</text>
</comment>
<dbReference type="Gene3D" id="1.20.1050.130">
    <property type="match status" value="1"/>
</dbReference>
<evidence type="ECO:0000313" key="10">
    <source>
        <dbReference type="EMBL" id="CAM0512816.1"/>
    </source>
</evidence>
<reference evidence="10 11" key="1">
    <citation type="submission" date="2024-08" db="EMBL/GenBank/DDBJ databases">
        <authorList>
            <person name="Paterson S."/>
        </authorList>
    </citation>
    <scope>NUCLEOTIDE SEQUENCE [LARGE SCALE GENOMIC DNA]</scope>
</reference>
<evidence type="ECO:0000256" key="2">
    <source>
        <dbReference type="ARBA" id="ARBA00003701"/>
    </source>
</evidence>
<evidence type="ECO:0000256" key="1">
    <source>
        <dbReference type="ARBA" id="ARBA00002446"/>
    </source>
</evidence>
<proteinExistence type="inferred from homology"/>
<evidence type="ECO:0000256" key="7">
    <source>
        <dbReference type="ARBA" id="ARBA00047960"/>
    </source>
</evidence>
<dbReference type="InterPro" id="IPR050213">
    <property type="entry name" value="GST_superfamily"/>
</dbReference>
<evidence type="ECO:0000259" key="9">
    <source>
        <dbReference type="PROSITE" id="PS50405"/>
    </source>
</evidence>
<dbReference type="SFLD" id="SFLDG01205">
    <property type="entry name" value="AMPS.1"/>
    <property type="match status" value="1"/>
</dbReference>
<dbReference type="SFLD" id="SFLDG00363">
    <property type="entry name" value="AMPS_(cytGST):_Alpha-__Mu-__Pi"/>
    <property type="match status" value="1"/>
</dbReference>
<feature type="domain" description="GST N-terminal" evidence="8">
    <location>
        <begin position="41"/>
        <end position="123"/>
    </location>
</feature>
<dbReference type="SUPFAM" id="SSF47616">
    <property type="entry name" value="GST C-terminal domain-like"/>
    <property type="match status" value="1"/>
</dbReference>
<evidence type="ECO:0000256" key="3">
    <source>
        <dbReference type="ARBA" id="ARBA00005861"/>
    </source>
</evidence>
<sequence>MNKQLAFDEEAALHSGVVQSSYLYSCVHGSLSHIYQRTTLMPAKLGYWKIRGLQQPVRLLLEYLGEEYEEHLYGRDDREKWLGDKFNMGLDLPNLPYYIDDKCKLTQSVAIMRYIADKHGMLGSTPEERARISMIEGAAMDLRMGFVRVCYNPKFEEVKGDYLKELPTTLKMWSNFLGDRHYLTGSSVSHVDFMVYEALDCIRYLAPQCLEDFPKLKEFKSRIEDLPKIKAYMESEKFIKWPLNSWITFFGGGDAAPA</sequence>
<dbReference type="Pfam" id="PF02798">
    <property type="entry name" value="GST_N"/>
    <property type="match status" value="1"/>
</dbReference>
<dbReference type="InterPro" id="IPR010987">
    <property type="entry name" value="Glutathione-S-Trfase_C-like"/>
</dbReference>
<dbReference type="FunFam" id="1.20.1050.10:FF:000003">
    <property type="entry name" value="Glutathione S-transferase 2"/>
    <property type="match status" value="1"/>
</dbReference>
<organism evidence="10 11">
    <name type="scientific">Fasciola hepatica</name>
    <name type="common">Liver fluke</name>
    <dbReference type="NCBI Taxonomy" id="6192"/>
    <lineage>
        <taxon>Eukaryota</taxon>
        <taxon>Metazoa</taxon>
        <taxon>Spiralia</taxon>
        <taxon>Lophotrochozoa</taxon>
        <taxon>Platyhelminthes</taxon>
        <taxon>Trematoda</taxon>
        <taxon>Digenea</taxon>
        <taxon>Plagiorchiida</taxon>
        <taxon>Echinostomata</taxon>
        <taxon>Echinostomatoidea</taxon>
        <taxon>Fasciolidae</taxon>
        <taxon>Fasciola</taxon>
    </lineage>
</organism>
<dbReference type="InterPro" id="IPR040079">
    <property type="entry name" value="Glutathione_S-Trfase"/>
</dbReference>
<keyword evidence="11" id="KW-1185">Reference proteome</keyword>
<dbReference type="AlphaFoldDB" id="A0ABC9HHZ7"/>
<evidence type="ECO:0000313" key="11">
    <source>
        <dbReference type="Proteomes" id="UP001189180"/>
    </source>
</evidence>
<dbReference type="InterPro" id="IPR004046">
    <property type="entry name" value="GST_C"/>
</dbReference>
<dbReference type="CDD" id="cd03075">
    <property type="entry name" value="GST_N_Mu"/>
    <property type="match status" value="1"/>
</dbReference>
<evidence type="ECO:0000256" key="5">
    <source>
        <dbReference type="ARBA" id="ARBA00012452"/>
    </source>
</evidence>